<evidence type="ECO:0000313" key="9">
    <source>
        <dbReference type="EMBL" id="QNO51799.1"/>
    </source>
</evidence>
<comment type="catalytic activity">
    <reaction evidence="6">
        <text>(sulfur carrier)-H + L-cysteine = (sulfur carrier)-SH + L-alanine</text>
        <dbReference type="Rhea" id="RHEA:43892"/>
        <dbReference type="Rhea" id="RHEA-COMP:14737"/>
        <dbReference type="Rhea" id="RHEA-COMP:14739"/>
        <dbReference type="ChEBI" id="CHEBI:29917"/>
        <dbReference type="ChEBI" id="CHEBI:35235"/>
        <dbReference type="ChEBI" id="CHEBI:57972"/>
        <dbReference type="ChEBI" id="CHEBI:64428"/>
        <dbReference type="EC" id="2.8.1.7"/>
    </reaction>
</comment>
<dbReference type="EMBL" id="MT631478">
    <property type="protein sequence ID" value="QNO51799.1"/>
    <property type="molecule type" value="Genomic_DNA"/>
</dbReference>
<dbReference type="InterPro" id="IPR000192">
    <property type="entry name" value="Aminotrans_V_dom"/>
</dbReference>
<name>A0A7G9YUW5_9EURY</name>
<feature type="domain" description="Aminotransferase class V" evidence="8">
    <location>
        <begin position="18"/>
        <end position="400"/>
    </location>
</feature>
<dbReference type="PANTHER" id="PTHR43586">
    <property type="entry name" value="CYSTEINE DESULFURASE"/>
    <property type="match status" value="1"/>
</dbReference>
<evidence type="ECO:0000313" key="10">
    <source>
        <dbReference type="EMBL" id="QNO51831.1"/>
    </source>
</evidence>
<dbReference type="Pfam" id="PF00266">
    <property type="entry name" value="Aminotran_5"/>
    <property type="match status" value="1"/>
</dbReference>
<evidence type="ECO:0000256" key="3">
    <source>
        <dbReference type="ARBA" id="ARBA00012239"/>
    </source>
</evidence>
<dbReference type="InterPro" id="IPR015424">
    <property type="entry name" value="PyrdxlP-dep_Trfase"/>
</dbReference>
<organism evidence="9">
    <name type="scientific">Candidatus Methanophagaceae archaeon ANME-1 ERB6</name>
    <dbReference type="NCBI Taxonomy" id="2759912"/>
    <lineage>
        <taxon>Archaea</taxon>
        <taxon>Methanobacteriati</taxon>
        <taxon>Methanobacteriota</taxon>
        <taxon>Stenosarchaea group</taxon>
        <taxon>Methanomicrobia</taxon>
        <taxon>Candidatus Methanophagales</taxon>
        <taxon>Candidatus Methanophagaceae</taxon>
    </lineage>
</organism>
<protein>
    <recommendedName>
        <fullName evidence="3">cysteine desulfurase</fullName>
        <ecNumber evidence="3">2.8.1.7</ecNumber>
    </recommendedName>
</protein>
<dbReference type="PROSITE" id="PS00595">
    <property type="entry name" value="AA_TRANSFER_CLASS_5"/>
    <property type="match status" value="1"/>
</dbReference>
<dbReference type="Gene3D" id="3.40.640.10">
    <property type="entry name" value="Type I PLP-dependent aspartate aminotransferase-like (Major domain)"/>
    <property type="match status" value="1"/>
</dbReference>
<dbReference type="InterPro" id="IPR015421">
    <property type="entry name" value="PyrdxlP-dep_Trfase_major"/>
</dbReference>
<evidence type="ECO:0000259" key="8">
    <source>
        <dbReference type="Pfam" id="PF00266"/>
    </source>
</evidence>
<comment type="cofactor">
    <cofactor evidence="1 7">
        <name>pyridoxal 5'-phosphate</name>
        <dbReference type="ChEBI" id="CHEBI:597326"/>
    </cofactor>
</comment>
<dbReference type="InterPro" id="IPR016454">
    <property type="entry name" value="Cysteine_dSase"/>
</dbReference>
<dbReference type="PIRSF" id="PIRSF005572">
    <property type="entry name" value="NifS"/>
    <property type="match status" value="1"/>
</dbReference>
<dbReference type="CDD" id="cd06453">
    <property type="entry name" value="SufS_like"/>
    <property type="match status" value="1"/>
</dbReference>
<sequence length="410" mass="44960">MNIEEIRKDFPILNRGIIYMDSAATSLTPEPVLDAVLDYYRNYNANVGRGVYKLTQIASQKYEDAHRNVAKFIGTTANELIFTKNTTEGINTVASGIGLKKEDKVVVSLWEHHSNLLPWIRAKKTLGIDLEVVKPNAISEGKAKTQCALETSDFVDAIDKKTKIVAITHVSNALGSVLPVKEISKLCAENDALLLVDAAQSAPHLKIDVRDMGCDFLAFSGHKMLGPTGIGGLVIKEELMEEMEPLTVGGGAVEDASFADYRLKQSYEKFESGTPNIAGAMGLSAAVEYLEGIGMEKVKAWEEKQGKRIIEELRELDNVEIYGYGSEAFERGQRIGVVSFNVNGVNSTEVASRLDREASITVRSGHHCCIPLMNYLGLGAEGTVRCSVYLYNTEAEVEKFLDLSRKISNS</sequence>
<dbReference type="EC" id="2.8.1.7" evidence="3"/>
<accession>A0A7G9YUW5</accession>
<dbReference type="InterPro" id="IPR010970">
    <property type="entry name" value="Cys_dSase_SufS"/>
</dbReference>
<evidence type="ECO:0000256" key="5">
    <source>
        <dbReference type="ARBA" id="ARBA00022898"/>
    </source>
</evidence>
<evidence type="ECO:0000256" key="4">
    <source>
        <dbReference type="ARBA" id="ARBA00022679"/>
    </source>
</evidence>
<keyword evidence="5" id="KW-0663">Pyridoxal phosphate</keyword>
<dbReference type="GO" id="GO:0030170">
    <property type="term" value="F:pyridoxal phosphate binding"/>
    <property type="evidence" value="ECO:0007669"/>
    <property type="project" value="InterPro"/>
</dbReference>
<dbReference type="SUPFAM" id="SSF53383">
    <property type="entry name" value="PLP-dependent transferases"/>
    <property type="match status" value="1"/>
</dbReference>
<evidence type="ECO:0000256" key="1">
    <source>
        <dbReference type="ARBA" id="ARBA00001933"/>
    </source>
</evidence>
<comment type="similarity">
    <text evidence="2">Belongs to the class-V pyridoxal-phosphate-dependent aminotransferase family. Csd subfamily.</text>
</comment>
<keyword evidence="4 9" id="KW-0808">Transferase</keyword>
<evidence type="ECO:0000256" key="2">
    <source>
        <dbReference type="ARBA" id="ARBA00010447"/>
    </source>
</evidence>
<evidence type="ECO:0000256" key="6">
    <source>
        <dbReference type="ARBA" id="ARBA00050776"/>
    </source>
</evidence>
<gene>
    <name evidence="9" type="primary">sufS</name>
    <name evidence="10" type="ORF">FGALOIDC_00015</name>
    <name evidence="9" type="ORF">PFGANNDM_00034</name>
</gene>
<dbReference type="GO" id="GO:0031071">
    <property type="term" value="F:cysteine desulfurase activity"/>
    <property type="evidence" value="ECO:0007669"/>
    <property type="project" value="UniProtKB-EC"/>
</dbReference>
<proteinExistence type="inferred from homology"/>
<dbReference type="AlphaFoldDB" id="A0A7G9YUW5"/>
<dbReference type="PANTHER" id="PTHR43586:SF8">
    <property type="entry name" value="CYSTEINE DESULFURASE 1, CHLOROPLASTIC"/>
    <property type="match status" value="1"/>
</dbReference>
<reference evidence="9" key="1">
    <citation type="submission" date="2020-06" db="EMBL/GenBank/DDBJ databases">
        <title>Unique genomic features of the anaerobic methanotrophic archaea.</title>
        <authorList>
            <person name="Chadwick G.L."/>
            <person name="Skennerton C.T."/>
            <person name="Laso-Perez R."/>
            <person name="Leu A.O."/>
            <person name="Speth D.R."/>
            <person name="Yu H."/>
            <person name="Morgan-Lang C."/>
            <person name="Hatzenpichler R."/>
            <person name="Goudeau D."/>
            <person name="Malmstrom R."/>
            <person name="Brazelton W.J."/>
            <person name="Woyke T."/>
            <person name="Hallam S.J."/>
            <person name="Tyson G.W."/>
            <person name="Wegener G."/>
            <person name="Boetius A."/>
            <person name="Orphan V."/>
        </authorList>
    </citation>
    <scope>NUCLEOTIDE SEQUENCE</scope>
</reference>
<dbReference type="GO" id="GO:0006534">
    <property type="term" value="P:cysteine metabolic process"/>
    <property type="evidence" value="ECO:0007669"/>
    <property type="project" value="InterPro"/>
</dbReference>
<dbReference type="EMBL" id="MT631479">
    <property type="protein sequence ID" value="QNO51831.1"/>
    <property type="molecule type" value="Genomic_DNA"/>
</dbReference>
<dbReference type="Gene3D" id="3.90.1150.10">
    <property type="entry name" value="Aspartate Aminotransferase, domain 1"/>
    <property type="match status" value="1"/>
</dbReference>
<dbReference type="InterPro" id="IPR015422">
    <property type="entry name" value="PyrdxlP-dep_Trfase_small"/>
</dbReference>
<dbReference type="InterPro" id="IPR020578">
    <property type="entry name" value="Aminotrans_V_PyrdxlP_BS"/>
</dbReference>
<evidence type="ECO:0000256" key="7">
    <source>
        <dbReference type="RuleBase" id="RU004504"/>
    </source>
</evidence>